<evidence type="ECO:0000256" key="2">
    <source>
        <dbReference type="ARBA" id="ARBA00022473"/>
    </source>
</evidence>
<feature type="domain" description="FCS-type" evidence="11">
    <location>
        <begin position="665"/>
        <end position="699"/>
    </location>
</feature>
<feature type="compositionally biased region" description="Low complexity" evidence="9">
    <location>
        <begin position="516"/>
        <end position="532"/>
    </location>
</feature>
<evidence type="ECO:0000313" key="12">
    <source>
        <dbReference type="Ensembl" id="ENSSANP00000003914.1"/>
    </source>
</evidence>
<accession>A0A671KAT3</accession>
<dbReference type="GO" id="GO:0042393">
    <property type="term" value="F:histone binding"/>
    <property type="evidence" value="ECO:0007669"/>
    <property type="project" value="TreeGrafter"/>
</dbReference>
<feature type="compositionally biased region" description="Polar residues" evidence="9">
    <location>
        <begin position="535"/>
        <end position="548"/>
    </location>
</feature>
<feature type="domain" description="SAM" evidence="10">
    <location>
        <begin position="821"/>
        <end position="885"/>
    </location>
</feature>
<dbReference type="CDD" id="cd09577">
    <property type="entry name" value="SAM_Ph1_2_3"/>
    <property type="match status" value="1"/>
</dbReference>
<evidence type="ECO:0000313" key="13">
    <source>
        <dbReference type="Proteomes" id="UP000472260"/>
    </source>
</evidence>
<dbReference type="GO" id="GO:0035102">
    <property type="term" value="C:PRC1 complex"/>
    <property type="evidence" value="ECO:0007669"/>
    <property type="project" value="TreeGrafter"/>
</dbReference>
<keyword evidence="6" id="KW-0238">DNA-binding</keyword>
<dbReference type="InterPro" id="IPR001660">
    <property type="entry name" value="SAM"/>
</dbReference>
<feature type="region of interest" description="Disordered" evidence="9">
    <location>
        <begin position="610"/>
        <end position="668"/>
    </location>
</feature>
<keyword evidence="4 8" id="KW-0863">Zinc-finger</keyword>
<evidence type="ECO:0000259" key="11">
    <source>
        <dbReference type="PROSITE" id="PS51024"/>
    </source>
</evidence>
<dbReference type="GO" id="GO:0003677">
    <property type="term" value="F:DNA binding"/>
    <property type="evidence" value="ECO:0007669"/>
    <property type="project" value="UniProtKB-KW"/>
</dbReference>
<dbReference type="InterPro" id="IPR012313">
    <property type="entry name" value="Znf_FCS"/>
</dbReference>
<organism evidence="12 13">
    <name type="scientific">Sinocyclocheilus anshuiensis</name>
    <dbReference type="NCBI Taxonomy" id="1608454"/>
    <lineage>
        <taxon>Eukaryota</taxon>
        <taxon>Metazoa</taxon>
        <taxon>Chordata</taxon>
        <taxon>Craniata</taxon>
        <taxon>Vertebrata</taxon>
        <taxon>Euteleostomi</taxon>
        <taxon>Actinopterygii</taxon>
        <taxon>Neopterygii</taxon>
        <taxon>Teleostei</taxon>
        <taxon>Ostariophysi</taxon>
        <taxon>Cypriniformes</taxon>
        <taxon>Cyprinidae</taxon>
        <taxon>Cyprininae</taxon>
        <taxon>Sinocyclocheilus</taxon>
    </lineage>
</organism>
<evidence type="ECO:0000256" key="8">
    <source>
        <dbReference type="PROSITE-ProRule" id="PRU00367"/>
    </source>
</evidence>
<evidence type="ECO:0000259" key="10">
    <source>
        <dbReference type="PROSITE" id="PS50105"/>
    </source>
</evidence>
<dbReference type="PROSITE" id="PS51024">
    <property type="entry name" value="ZF_FCS"/>
    <property type="match status" value="1"/>
</dbReference>
<proteinExistence type="predicted"/>
<keyword evidence="13" id="KW-1185">Reference proteome</keyword>
<gene>
    <name evidence="12" type="primary">LOC107666120</name>
</gene>
<dbReference type="Gene3D" id="3.30.60.160">
    <property type="match status" value="1"/>
</dbReference>
<dbReference type="Pfam" id="PF00536">
    <property type="entry name" value="SAM_1"/>
    <property type="match status" value="1"/>
</dbReference>
<reference evidence="12" key="1">
    <citation type="submission" date="2025-08" db="UniProtKB">
        <authorList>
            <consortium name="Ensembl"/>
        </authorList>
    </citation>
    <scope>IDENTIFICATION</scope>
</reference>
<dbReference type="Ensembl" id="ENSSANT00000004212.1">
    <property type="protein sequence ID" value="ENSSANP00000003914.1"/>
    <property type="gene ID" value="ENSSANG00000002144.1"/>
</dbReference>
<dbReference type="Pfam" id="PF16616">
    <property type="entry name" value="PHC2_SAM_assoc"/>
    <property type="match status" value="1"/>
</dbReference>
<evidence type="ECO:0000256" key="5">
    <source>
        <dbReference type="ARBA" id="ARBA00022833"/>
    </source>
</evidence>
<evidence type="ECO:0000256" key="1">
    <source>
        <dbReference type="ARBA" id="ARBA00004123"/>
    </source>
</evidence>
<evidence type="ECO:0000256" key="3">
    <source>
        <dbReference type="ARBA" id="ARBA00022723"/>
    </source>
</evidence>
<dbReference type="InterPro" id="IPR013761">
    <property type="entry name" value="SAM/pointed_sf"/>
</dbReference>
<dbReference type="AlphaFoldDB" id="A0A671KAT3"/>
<feature type="compositionally biased region" description="Polar residues" evidence="9">
    <location>
        <begin position="307"/>
        <end position="333"/>
    </location>
</feature>
<keyword evidence="7" id="KW-0539">Nucleus</keyword>
<keyword evidence="2" id="KW-0217">Developmental protein</keyword>
<dbReference type="Proteomes" id="UP000472260">
    <property type="component" value="Unassembled WGS sequence"/>
</dbReference>
<feature type="compositionally biased region" description="Low complexity" evidence="9">
    <location>
        <begin position="640"/>
        <end position="651"/>
    </location>
</feature>
<feature type="region of interest" description="Disordered" evidence="9">
    <location>
        <begin position="1"/>
        <end position="75"/>
    </location>
</feature>
<dbReference type="Pfam" id="PF21319">
    <property type="entry name" value="zf-FCS_1"/>
    <property type="match status" value="1"/>
</dbReference>
<feature type="region of interest" description="Disordered" evidence="9">
    <location>
        <begin position="151"/>
        <end position="171"/>
    </location>
</feature>
<dbReference type="SMART" id="SM00454">
    <property type="entry name" value="SAM"/>
    <property type="match status" value="1"/>
</dbReference>
<dbReference type="PROSITE" id="PS50105">
    <property type="entry name" value="SAM_DOMAIN"/>
    <property type="match status" value="1"/>
</dbReference>
<evidence type="ECO:0000256" key="4">
    <source>
        <dbReference type="ARBA" id="ARBA00022771"/>
    </source>
</evidence>
<keyword evidence="5" id="KW-0862">Zinc</keyword>
<dbReference type="SUPFAM" id="SSF47769">
    <property type="entry name" value="SAM/Pointed domain"/>
    <property type="match status" value="1"/>
</dbReference>
<dbReference type="Gene3D" id="1.10.150.50">
    <property type="entry name" value="Transcription Factor, Ets-1"/>
    <property type="match status" value="1"/>
</dbReference>
<dbReference type="PANTHER" id="PTHR12247">
    <property type="entry name" value="POLYCOMB GROUP PROTEIN"/>
    <property type="match status" value="1"/>
</dbReference>
<dbReference type="FunFam" id="1.10.150.50:FF:000011">
    <property type="entry name" value="Polyhomeotic-like protein 2 isoform 1"/>
    <property type="match status" value="1"/>
</dbReference>
<dbReference type="InterPro" id="IPR038603">
    <property type="entry name" value="Znf_FCS_sf"/>
</dbReference>
<sequence>MGNSSDWILRRVWQRGGRGSKVRHRGGTMEGEQSTPASSASSSTGTSTSTTNSTGTSTASTVSSSSSSTSSGRAAVPQISVYSGIPDRQTVQVIQQALHRQPSTAAQYLQQMYAAQQQHLMLQTAALQQQHLSTAQLQSLAAVQQASLAASRQNQNGTSSTQSGPSQTTINLTTSPASAQLISRAQSVNSIPSGISQQAVLLGNASSSTLTASQAQMYLRAQMAQQSNLVHVARSLGRAVPLSPQLILAPTATVTALQSDTNTANNTQSASAQVQNLALRNQQGVSSTSQSSGLQALSLKQTPVSIQPTPLIKTPSQSASCSDTGKSNVNAASSDGVKKGEEGQTEMKALNMSRNVSSSHPLIAPAYAQIQPQALIKQQPQQFVIQPQAPPTSRTQPQLLQTVSVQPHQQTASLAIQSSAQTSSVAGIIPVLPKPALHNQGSAQNQQATIFHSTVSHHALSQHSSHTGLAHAKAQPVQLTAINLQIQPAQRQASRLAQDDKEKPTSLVVREICPPVQMQPTTTTQGTDPPEQSKIDTVNATSQTQGSVETARDPTGALVTPTMTSEAPSEPPPAAVTGSVAQNGENKPPQAIVKPHVLTHVIEGFVIQEGAEPFPVERPPVQADSPKKPDTQLPSDPEKTASSNSLSATNSDMEEAGQQDTRTLEEPEEPKLTCELCGWVDFAYKFKRSKRFCSMVCAKRYSVSCTKRVGLFHPNRTKTTNQINQWRRRRSHSPRGREAKKQRLSVPQQSQGESISSPLQSQPSQGESSPCSDISSYEEATSPLSAASSGPIVSQGGLAANDPEELPLLSQHFLPIDPTKWNVHEVFEFIRSLPGCQEIADEFRAQEIDGQAMLLLKEDHLMSAMNIKLGPALKIFARINMLKDSKP</sequence>
<reference evidence="12" key="2">
    <citation type="submission" date="2025-09" db="UniProtKB">
        <authorList>
            <consortium name="Ensembl"/>
        </authorList>
    </citation>
    <scope>IDENTIFICATION</scope>
</reference>
<feature type="region of interest" description="Disordered" evidence="9">
    <location>
        <begin position="716"/>
        <end position="776"/>
    </location>
</feature>
<protein>
    <submittedName>
        <fullName evidence="12">Polyhomeotic-like protein 2</fullName>
    </submittedName>
</protein>
<comment type="subcellular location">
    <subcellularLocation>
        <location evidence="1">Nucleus</location>
    </subcellularLocation>
</comment>
<feature type="region of interest" description="Disordered" evidence="9">
    <location>
        <begin position="307"/>
        <end position="342"/>
    </location>
</feature>
<feature type="compositionally biased region" description="Low complexity" evidence="9">
    <location>
        <begin position="151"/>
        <end position="169"/>
    </location>
</feature>
<evidence type="ECO:0000256" key="9">
    <source>
        <dbReference type="SAM" id="MobiDB-lite"/>
    </source>
</evidence>
<feature type="compositionally biased region" description="Low complexity" evidence="9">
    <location>
        <begin position="34"/>
        <end position="72"/>
    </location>
</feature>
<dbReference type="GO" id="GO:0003682">
    <property type="term" value="F:chromatin binding"/>
    <property type="evidence" value="ECO:0007669"/>
    <property type="project" value="TreeGrafter"/>
</dbReference>
<dbReference type="GO" id="GO:0008270">
    <property type="term" value="F:zinc ion binding"/>
    <property type="evidence" value="ECO:0007669"/>
    <property type="project" value="UniProtKB-KW"/>
</dbReference>
<name>A0A671KAT3_9TELE</name>
<evidence type="ECO:0000256" key="7">
    <source>
        <dbReference type="ARBA" id="ARBA00023242"/>
    </source>
</evidence>
<dbReference type="GO" id="GO:0045892">
    <property type="term" value="P:negative regulation of DNA-templated transcription"/>
    <property type="evidence" value="ECO:0007669"/>
    <property type="project" value="TreeGrafter"/>
</dbReference>
<dbReference type="InterPro" id="IPR050548">
    <property type="entry name" value="PcG_chromatin_remod_factors"/>
</dbReference>
<dbReference type="PANTHER" id="PTHR12247:SF86">
    <property type="entry name" value="POLYHOMEOTIC-LIKE PROTEIN 2"/>
    <property type="match status" value="1"/>
</dbReference>
<evidence type="ECO:0000256" key="6">
    <source>
        <dbReference type="ARBA" id="ARBA00023125"/>
    </source>
</evidence>
<feature type="compositionally biased region" description="Low complexity" evidence="9">
    <location>
        <begin position="754"/>
        <end position="772"/>
    </location>
</feature>
<feature type="region of interest" description="Disordered" evidence="9">
    <location>
        <begin position="516"/>
        <end position="590"/>
    </location>
</feature>
<keyword evidence="3" id="KW-0479">Metal-binding</keyword>